<dbReference type="GO" id="GO:0010181">
    <property type="term" value="F:FMN binding"/>
    <property type="evidence" value="ECO:0007669"/>
    <property type="project" value="TreeGrafter"/>
</dbReference>
<keyword evidence="6" id="KW-0285">Flavoprotein</keyword>
<keyword evidence="5" id="KW-0813">Transport</keyword>
<dbReference type="Gene3D" id="3.40.50.80">
    <property type="entry name" value="Nucleotide-binding domain of ferredoxin-NADP reductase (FNR) module"/>
    <property type="match status" value="1"/>
</dbReference>
<dbReference type="SUPFAM" id="SSF52922">
    <property type="entry name" value="TK C-terminal domain-like"/>
    <property type="match status" value="1"/>
</dbReference>
<dbReference type="InterPro" id="IPR017927">
    <property type="entry name" value="FAD-bd_FR_type"/>
</dbReference>
<organism evidence="16 17">
    <name type="scientific">Huiozyma naganishii (strain ATCC MYA-139 / BCRC 22969 / CBS 8797 / KCTC 17520 / NBRC 10181 / NCYC 3082 / Yp74L-3)</name>
    <name type="common">Yeast</name>
    <name type="synonym">Kazachstania naganishii</name>
    <dbReference type="NCBI Taxonomy" id="1071383"/>
    <lineage>
        <taxon>Eukaryota</taxon>
        <taxon>Fungi</taxon>
        <taxon>Dikarya</taxon>
        <taxon>Ascomycota</taxon>
        <taxon>Saccharomycotina</taxon>
        <taxon>Saccharomycetes</taxon>
        <taxon>Saccharomycetales</taxon>
        <taxon>Saccharomycetaceae</taxon>
        <taxon>Huiozyma</taxon>
    </lineage>
</organism>
<dbReference type="HOGENOM" id="CLU_003662_1_0_1"/>
<evidence type="ECO:0000256" key="7">
    <source>
        <dbReference type="ARBA" id="ARBA00022643"/>
    </source>
</evidence>
<dbReference type="InterPro" id="IPR009014">
    <property type="entry name" value="Transketo_C/PFOR_II"/>
</dbReference>
<dbReference type="SUPFAM" id="SSF53323">
    <property type="entry name" value="Pyruvate-ferredoxin oxidoreductase, PFOR, domain III"/>
    <property type="match status" value="1"/>
</dbReference>
<comment type="cofactor">
    <cofactor evidence="1">
        <name>FMN</name>
        <dbReference type="ChEBI" id="CHEBI:58210"/>
    </cofactor>
</comment>
<keyword evidence="8" id="KW-0274">FAD</keyword>
<dbReference type="STRING" id="1071383.J7RCX8"/>
<feature type="compositionally biased region" description="Basic and acidic residues" evidence="14">
    <location>
        <begin position="598"/>
        <end position="611"/>
    </location>
</feature>
<dbReference type="InterPro" id="IPR039261">
    <property type="entry name" value="FNR_nucleotide-bd"/>
</dbReference>
<evidence type="ECO:0000256" key="13">
    <source>
        <dbReference type="ARBA" id="ARBA00059320"/>
    </source>
</evidence>
<dbReference type="InterPro" id="IPR003097">
    <property type="entry name" value="CysJ-like_FAD-binding"/>
</dbReference>
<dbReference type="KEGG" id="kng:KNAG_0L01150"/>
<evidence type="ECO:0000256" key="8">
    <source>
        <dbReference type="ARBA" id="ARBA00022827"/>
    </source>
</evidence>
<keyword evidence="10" id="KW-0249">Electron transport</keyword>
<sequence length="1055" mass="117020">MSLAASTSEAKAVEHAKYVAPVDAVSAVVYENADQLFAYECFSQRDLLYGSLQRWNQLQGKFFQELQVRAGAGLAPLGFAHGGDGEESLTAIVAPGYSLPYFVAAFNGTEGAAADGARFLLNVGAVNYDESSGTVYNDYATPLDTVVAQLRDKFVVVTPTNLQEAEKITLLAVAVSKFATDFRGALNLFDAVSYTRNVVPRGQIDSVVSQSPHLLASLQKHLKCGAGSSFTQVLDKFNELTQFHLHNFQYTGPEHPETVFVTLGAVQSELFANQCGGDVGNIAVRIPTPFDADKFVAILPTSVQNLVLINQGNGASHGNYLKNQINAALFYSQRGSQSKKTNVTDYVYEPDFVWSPSAAAQIVNTFAKTTRADTTANPANKQFIYWGRDKGDNVDVPARIAKSMSLDDGKYVNFKTKYDNITAAGLFQAQLQYGPDPQGFTTSNVDVASVAIVEDVALLKEVNVAATVQTGGDVILVARKPLAEQDLSKLDTFVKHENIPEQFLAELTAREINLTLIDSEEFFGEQPFGVSVLIQAAFWARSFGYNTDEIIKRVYVASNGQLETADLNKFLNEDSALKTNVVQIPFEKIPQAEPAAEPSKDNPEGEKQKEEEQPELPIFPRETSFGPNNTQNVTVPESQTSTVQEISKRLAFKEAYGITKKLRPDLPVKNYVVKVKTNKRVTPADYDRYIFNIEFDISGTGMQYGLGEALGIHARNNEQQVSEFLENYGLDPNAIVQVPNKDNHNVLESRTVFQSFVENLDLFGKPPKRFYESLVELATDADDKAKLEALVAPEGAIELKKFQDIEFYNYVDILNLYPSARPSLQQLVTLIAPLKRREYSIASSQKMHPNEVHLLIVVVDWFDNQGRKRFGQASKYISDLQPGQELVVSVKPSVMKLPPNPEQPVVMSGLGTGLAPFKAIVEEKLWQKQQGQTIGEVYLYLGSRHKREEYLYGELWEAYKDAGIITHIGAAFSRDQPQKIYIQDRIRETLPELRTAIMDKQGSFYLCGPTWPVPDITQALKDIISADAQEKGIKIDLNAMIEEFKDTSRYILEVY</sequence>
<dbReference type="Gene3D" id="2.40.30.10">
    <property type="entry name" value="Translation factors"/>
    <property type="match status" value="1"/>
</dbReference>
<dbReference type="PRINTS" id="PR00371">
    <property type="entry name" value="FPNCR"/>
</dbReference>
<dbReference type="PANTHER" id="PTHR19384">
    <property type="entry name" value="NITRIC OXIDE SYNTHASE-RELATED"/>
    <property type="match status" value="1"/>
</dbReference>
<keyword evidence="9" id="KW-0521">NADP</keyword>
<dbReference type="GeneID" id="34528508"/>
<dbReference type="OMA" id="DYDRYIF"/>
<dbReference type="GO" id="GO:0005829">
    <property type="term" value="C:cytosol"/>
    <property type="evidence" value="ECO:0007669"/>
    <property type="project" value="TreeGrafter"/>
</dbReference>
<protein>
    <recommendedName>
        <fullName evidence="4">assimilatory sulfite reductase (NADPH)</fullName>
        <ecNumber evidence="4">1.8.1.2</ecNumber>
    </recommendedName>
</protein>
<evidence type="ECO:0000256" key="11">
    <source>
        <dbReference type="ARBA" id="ARBA00023002"/>
    </source>
</evidence>
<dbReference type="SUPFAM" id="SSF63380">
    <property type="entry name" value="Riboflavin synthase domain-like"/>
    <property type="match status" value="1"/>
</dbReference>
<keyword evidence="7" id="KW-0288">FMN</keyword>
<evidence type="ECO:0000256" key="14">
    <source>
        <dbReference type="SAM" id="MobiDB-lite"/>
    </source>
</evidence>
<feature type="region of interest" description="Disordered" evidence="14">
    <location>
        <begin position="588"/>
        <end position="640"/>
    </location>
</feature>
<keyword evidence="17" id="KW-1185">Reference proteome</keyword>
<dbReference type="GO" id="GO:0004783">
    <property type="term" value="F:sulfite reductase (NADPH) activity"/>
    <property type="evidence" value="ECO:0007669"/>
    <property type="project" value="UniProtKB-EC"/>
</dbReference>
<feature type="domain" description="FAD-binding FR-type" evidence="15">
    <location>
        <begin position="668"/>
        <end position="899"/>
    </location>
</feature>
<evidence type="ECO:0000313" key="17">
    <source>
        <dbReference type="Proteomes" id="UP000006310"/>
    </source>
</evidence>
<comment type="catalytic activity">
    <reaction evidence="12">
        <text>hydrogen sulfide + 3 NADP(+) + 3 H2O = sulfite + 3 NADPH + 4 H(+)</text>
        <dbReference type="Rhea" id="RHEA:13801"/>
        <dbReference type="ChEBI" id="CHEBI:15377"/>
        <dbReference type="ChEBI" id="CHEBI:15378"/>
        <dbReference type="ChEBI" id="CHEBI:17359"/>
        <dbReference type="ChEBI" id="CHEBI:29919"/>
        <dbReference type="ChEBI" id="CHEBI:57783"/>
        <dbReference type="ChEBI" id="CHEBI:58349"/>
        <dbReference type="EC" id="1.8.1.2"/>
    </reaction>
</comment>
<dbReference type="Gene3D" id="3.40.50.970">
    <property type="match status" value="1"/>
</dbReference>
<dbReference type="SUPFAM" id="SSF52343">
    <property type="entry name" value="Ferredoxin reductase-like, C-terminal NADP-linked domain"/>
    <property type="match status" value="1"/>
</dbReference>
<dbReference type="Pfam" id="PF00667">
    <property type="entry name" value="FAD_binding_1"/>
    <property type="match status" value="1"/>
</dbReference>
<reference evidence="17" key="2">
    <citation type="submission" date="2012-08" db="EMBL/GenBank/DDBJ databases">
        <title>Genome sequence of Kazachstania naganishii.</title>
        <authorList>
            <person name="Gordon J.L."/>
            <person name="Armisen D."/>
            <person name="Proux-Wera E."/>
            <person name="OhEigeartaigh S.S."/>
            <person name="Byrne K.P."/>
            <person name="Wolfe K.H."/>
        </authorList>
    </citation>
    <scope>NUCLEOTIDE SEQUENCE [LARGE SCALE GENOMIC DNA]</scope>
    <source>
        <strain evidence="17">ATCC MYA-139 / BCRC 22969 / CBS 8797 / CCRC 22969 / KCTC 17520 / NBRC 10181 / NCYC 3082</strain>
    </source>
</reference>
<dbReference type="GO" id="GO:0000103">
    <property type="term" value="P:sulfate assimilation"/>
    <property type="evidence" value="ECO:0007669"/>
    <property type="project" value="EnsemblFungi"/>
</dbReference>
<dbReference type="InterPro" id="IPR001709">
    <property type="entry name" value="Flavoprot_Pyr_Nucl_cyt_Rdtase"/>
</dbReference>
<dbReference type="PANTHER" id="PTHR19384:SF109">
    <property type="entry name" value="SULFITE REDUCTASE [NADPH] FLAVOPROTEIN COMPONENT"/>
    <property type="match status" value="1"/>
</dbReference>
<reference evidence="16 17" key="1">
    <citation type="journal article" date="2011" name="Proc. Natl. Acad. Sci. U.S.A.">
        <title>Evolutionary erosion of yeast sex chromosomes by mating-type switching accidents.</title>
        <authorList>
            <person name="Gordon J.L."/>
            <person name="Armisen D."/>
            <person name="Proux-Wera E."/>
            <person name="Oheigeartaigh S.S."/>
            <person name="Byrne K.P."/>
            <person name="Wolfe K.H."/>
        </authorList>
    </citation>
    <scope>NUCLEOTIDE SEQUENCE [LARGE SCALE GENOMIC DNA]</scope>
    <source>
        <strain evidence="17">ATCC MYA-139 / BCRC 22969 / CBS 8797 / CCRC 22969 / KCTC 17520 / NBRC 10181 / NCYC 3082</strain>
    </source>
</reference>
<evidence type="ECO:0000256" key="1">
    <source>
        <dbReference type="ARBA" id="ARBA00001917"/>
    </source>
</evidence>
<dbReference type="FunFam" id="1.20.990.10:FF:000010">
    <property type="entry name" value="Sulfite reductase [NADPH] flavoprotein component"/>
    <property type="match status" value="1"/>
</dbReference>
<evidence type="ECO:0000256" key="4">
    <source>
        <dbReference type="ARBA" id="ARBA00012604"/>
    </source>
</evidence>
<name>J7RCX8_HUIN7</name>
<comment type="pathway">
    <text evidence="3">Sulfur metabolism; hydrogen sulfide biosynthesis; hydrogen sulfide from sulfite (NADPH route): step 1/1.</text>
</comment>
<dbReference type="GO" id="GO:0050660">
    <property type="term" value="F:flavin adenine dinucleotide binding"/>
    <property type="evidence" value="ECO:0007669"/>
    <property type="project" value="TreeGrafter"/>
</dbReference>
<dbReference type="EC" id="1.8.1.2" evidence="4"/>
<evidence type="ECO:0000313" key="16">
    <source>
        <dbReference type="EMBL" id="CCK72735.1"/>
    </source>
</evidence>
<comment type="cofactor">
    <cofactor evidence="2">
        <name>FAD</name>
        <dbReference type="ChEBI" id="CHEBI:57692"/>
    </cofactor>
</comment>
<dbReference type="FunFam" id="3.40.50.80:FF:000011">
    <property type="entry name" value="Sulfite reductase flavoprotein component"/>
    <property type="match status" value="1"/>
</dbReference>
<evidence type="ECO:0000259" key="15">
    <source>
        <dbReference type="PROSITE" id="PS51384"/>
    </source>
</evidence>
<dbReference type="Pfam" id="PF00175">
    <property type="entry name" value="NAD_binding_1"/>
    <property type="match status" value="1"/>
</dbReference>
<evidence type="ECO:0000256" key="3">
    <source>
        <dbReference type="ARBA" id="ARBA00004774"/>
    </source>
</evidence>
<evidence type="ECO:0000256" key="5">
    <source>
        <dbReference type="ARBA" id="ARBA00022448"/>
    </source>
</evidence>
<evidence type="ECO:0000256" key="9">
    <source>
        <dbReference type="ARBA" id="ARBA00022857"/>
    </source>
</evidence>
<dbReference type="CDD" id="cd06207">
    <property type="entry name" value="CyPoR_like"/>
    <property type="match status" value="1"/>
</dbReference>
<feature type="compositionally biased region" description="Polar residues" evidence="14">
    <location>
        <begin position="625"/>
        <end position="640"/>
    </location>
</feature>
<accession>J7RCX8</accession>
<evidence type="ECO:0000256" key="12">
    <source>
        <dbReference type="ARBA" id="ARBA00052219"/>
    </source>
</evidence>
<dbReference type="Gene3D" id="3.40.50.920">
    <property type="match status" value="1"/>
</dbReference>
<evidence type="ECO:0000256" key="6">
    <source>
        <dbReference type="ARBA" id="ARBA00022630"/>
    </source>
</evidence>
<proteinExistence type="predicted"/>
<dbReference type="PROSITE" id="PS51384">
    <property type="entry name" value="FAD_FR"/>
    <property type="match status" value="1"/>
</dbReference>
<keyword evidence="11" id="KW-0560">Oxidoreductase</keyword>
<dbReference type="GO" id="GO:0009337">
    <property type="term" value="C:sulfite reductase complex (NADPH)"/>
    <property type="evidence" value="ECO:0007669"/>
    <property type="project" value="EnsemblFungi"/>
</dbReference>
<dbReference type="InterPro" id="IPR002869">
    <property type="entry name" value="Pyrv_flavodox_OxRed_cen"/>
</dbReference>
<dbReference type="OrthoDB" id="1856718at2759"/>
<dbReference type="Gene3D" id="1.20.990.10">
    <property type="entry name" value="NADPH-cytochrome p450 Reductase, Chain A, domain 3"/>
    <property type="match status" value="1"/>
</dbReference>
<dbReference type="RefSeq" id="XP_022466979.1">
    <property type="nucleotide sequence ID" value="XM_022610710.1"/>
</dbReference>
<comment type="function">
    <text evidence="13">This enzyme catalyzes the 6-electron reduction of sulfite to sulfide. This is one of several activities required for the biosynthesis of L-cysteine from sulfate.</text>
</comment>
<evidence type="ECO:0000256" key="10">
    <source>
        <dbReference type="ARBA" id="ARBA00022982"/>
    </source>
</evidence>
<dbReference type="Gene3D" id="3.40.920.10">
    <property type="entry name" value="Pyruvate-ferredoxin oxidoreductase, PFOR, domain III"/>
    <property type="match status" value="1"/>
</dbReference>
<dbReference type="Proteomes" id="UP000006310">
    <property type="component" value="Chromosome 12"/>
</dbReference>
<dbReference type="InterPro" id="IPR017938">
    <property type="entry name" value="Riboflavin_synthase-like_b-brl"/>
</dbReference>
<dbReference type="AlphaFoldDB" id="J7RCX8"/>
<dbReference type="InterPro" id="IPR023173">
    <property type="entry name" value="NADPH_Cyt_P450_Rdtase_alpha"/>
</dbReference>
<evidence type="ECO:0000256" key="2">
    <source>
        <dbReference type="ARBA" id="ARBA00001974"/>
    </source>
</evidence>
<dbReference type="eggNOG" id="KOG1158">
    <property type="taxonomic scope" value="Eukaryota"/>
</dbReference>
<dbReference type="EMBL" id="HE978325">
    <property type="protein sequence ID" value="CCK72735.1"/>
    <property type="molecule type" value="Genomic_DNA"/>
</dbReference>
<dbReference type="InterPro" id="IPR001433">
    <property type="entry name" value="OxRdtase_FAD/NAD-bd"/>
</dbReference>
<gene>
    <name evidence="16" type="primary">KNAG0L01150</name>
    <name evidence="16" type="ordered locus">KNAG_0L01150</name>
</gene>